<evidence type="ECO:0000256" key="1">
    <source>
        <dbReference type="SAM" id="Phobius"/>
    </source>
</evidence>
<reference evidence="2" key="1">
    <citation type="submission" date="2021-10" db="EMBL/GenBank/DDBJ databases">
        <authorList>
            <person name="Dean J.D."/>
            <person name="Kim M.K."/>
            <person name="Newey C.N."/>
            <person name="Stoker T.S."/>
            <person name="Thompson D.W."/>
            <person name="Grose J.H."/>
        </authorList>
    </citation>
    <scope>NUCLEOTIDE SEQUENCE</scope>
    <source>
        <strain evidence="2">BT178</strain>
    </source>
</reference>
<sequence>LTMSQLRRLFAHDWGSALALLWRAGAGAVLLWALVSVPVGLVLYFALKPLFRRLLARRVVVTE</sequence>
<evidence type="ECO:0000313" key="2">
    <source>
        <dbReference type="EMBL" id="MCB2410928.1"/>
    </source>
</evidence>
<feature type="transmembrane region" description="Helical" evidence="1">
    <location>
        <begin position="20"/>
        <end position="47"/>
    </location>
</feature>
<dbReference type="EMBL" id="JAJADR010000012">
    <property type="protein sequence ID" value="MCB2410928.1"/>
    <property type="molecule type" value="Genomic_DNA"/>
</dbReference>
<name>A0ABS8AYR7_9BACT</name>
<organism evidence="2 3">
    <name type="scientific">Hymenobacter lucidus</name>
    <dbReference type="NCBI Taxonomy" id="2880930"/>
    <lineage>
        <taxon>Bacteria</taxon>
        <taxon>Pseudomonadati</taxon>
        <taxon>Bacteroidota</taxon>
        <taxon>Cytophagia</taxon>
        <taxon>Cytophagales</taxon>
        <taxon>Hymenobacteraceae</taxon>
        <taxon>Hymenobacter</taxon>
    </lineage>
</organism>
<evidence type="ECO:0000313" key="3">
    <source>
        <dbReference type="Proteomes" id="UP001165296"/>
    </source>
</evidence>
<proteinExistence type="predicted"/>
<accession>A0ABS8AYR7</accession>
<gene>
    <name evidence="2" type="ORF">LGH74_23280</name>
</gene>
<keyword evidence="1" id="KW-0812">Transmembrane</keyword>
<keyword evidence="1" id="KW-1133">Transmembrane helix</keyword>
<keyword evidence="1" id="KW-0472">Membrane</keyword>
<comment type="caution">
    <text evidence="2">The sequence shown here is derived from an EMBL/GenBank/DDBJ whole genome shotgun (WGS) entry which is preliminary data.</text>
</comment>
<dbReference type="Proteomes" id="UP001165296">
    <property type="component" value="Unassembled WGS sequence"/>
</dbReference>
<keyword evidence="3" id="KW-1185">Reference proteome</keyword>
<protein>
    <submittedName>
        <fullName evidence="2">DUF2062 domain-containing protein</fullName>
    </submittedName>
</protein>
<feature type="non-terminal residue" evidence="2">
    <location>
        <position position="1"/>
    </location>
</feature>